<dbReference type="GO" id="GO:0004672">
    <property type="term" value="F:protein kinase activity"/>
    <property type="evidence" value="ECO:0007669"/>
    <property type="project" value="InterPro"/>
</dbReference>
<dbReference type="SUPFAM" id="SSF48371">
    <property type="entry name" value="ARM repeat"/>
    <property type="match status" value="1"/>
</dbReference>
<dbReference type="GO" id="GO:0006409">
    <property type="term" value="P:tRNA export from nucleus"/>
    <property type="evidence" value="ECO:0007669"/>
    <property type="project" value="TreeGrafter"/>
</dbReference>
<dbReference type="Gene3D" id="1.10.510.10">
    <property type="entry name" value="Transferase(Phosphotransferase) domain 1"/>
    <property type="match status" value="1"/>
</dbReference>
<protein>
    <recommendedName>
        <fullName evidence="2">Protein kinase domain-containing protein</fullName>
    </recommendedName>
</protein>
<dbReference type="InterPro" id="IPR051177">
    <property type="entry name" value="CIK-Related_Protein"/>
</dbReference>
<comment type="caution">
    <text evidence="3">The sequence shown here is derived from an EMBL/GenBank/DDBJ whole genome shotgun (WGS) entry which is preliminary data.</text>
</comment>
<feature type="compositionally biased region" description="Basic and acidic residues" evidence="1">
    <location>
        <begin position="791"/>
        <end position="815"/>
    </location>
</feature>
<dbReference type="OrthoDB" id="447103at2759"/>
<dbReference type="AlphaFoldDB" id="A0A8H7UP66"/>
<evidence type="ECO:0000313" key="3">
    <source>
        <dbReference type="EMBL" id="KAG2186953.1"/>
    </source>
</evidence>
<dbReference type="GO" id="GO:0005524">
    <property type="term" value="F:ATP binding"/>
    <property type="evidence" value="ECO:0007669"/>
    <property type="project" value="InterPro"/>
</dbReference>
<dbReference type="InterPro" id="IPR000719">
    <property type="entry name" value="Prot_kinase_dom"/>
</dbReference>
<evidence type="ECO:0000313" key="4">
    <source>
        <dbReference type="Proteomes" id="UP000612746"/>
    </source>
</evidence>
<feature type="compositionally biased region" description="Low complexity" evidence="1">
    <location>
        <begin position="620"/>
        <end position="645"/>
    </location>
</feature>
<dbReference type="Gene3D" id="1.25.10.10">
    <property type="entry name" value="Leucine-rich Repeat Variant"/>
    <property type="match status" value="1"/>
</dbReference>
<dbReference type="PROSITE" id="PS50011">
    <property type="entry name" value="PROTEIN_KINASE_DOM"/>
    <property type="match status" value="1"/>
</dbReference>
<feature type="compositionally biased region" description="Polar residues" evidence="1">
    <location>
        <begin position="754"/>
        <end position="790"/>
    </location>
</feature>
<dbReference type="PANTHER" id="PTHR12984:SF3">
    <property type="entry name" value="N-TERMINAL KINASE-LIKE PROTEIN"/>
    <property type="match status" value="1"/>
</dbReference>
<keyword evidence="4" id="KW-1185">Reference proteome</keyword>
<dbReference type="EMBL" id="JAEPRA010000004">
    <property type="protein sequence ID" value="KAG2186953.1"/>
    <property type="molecule type" value="Genomic_DNA"/>
</dbReference>
<proteinExistence type="predicted"/>
<dbReference type="GO" id="GO:0005737">
    <property type="term" value="C:cytoplasm"/>
    <property type="evidence" value="ECO:0007669"/>
    <property type="project" value="TreeGrafter"/>
</dbReference>
<dbReference type="InterPro" id="IPR011989">
    <property type="entry name" value="ARM-like"/>
</dbReference>
<dbReference type="Proteomes" id="UP000612746">
    <property type="component" value="Unassembled WGS sequence"/>
</dbReference>
<reference evidence="3" key="1">
    <citation type="submission" date="2020-12" db="EMBL/GenBank/DDBJ databases">
        <title>Metabolic potential, ecology and presence of endohyphal bacteria is reflected in genomic diversity of Mucoromycotina.</title>
        <authorList>
            <person name="Muszewska A."/>
            <person name="Okrasinska A."/>
            <person name="Steczkiewicz K."/>
            <person name="Drgas O."/>
            <person name="Orlowska M."/>
            <person name="Perlinska-Lenart U."/>
            <person name="Aleksandrzak-Piekarczyk T."/>
            <person name="Szatraj K."/>
            <person name="Zielenkiewicz U."/>
            <person name="Pilsyk S."/>
            <person name="Malc E."/>
            <person name="Mieczkowski P."/>
            <person name="Kruszewska J.S."/>
            <person name="Biernat P."/>
            <person name="Pawlowska J."/>
        </authorList>
    </citation>
    <scope>NUCLEOTIDE SEQUENCE</scope>
    <source>
        <strain evidence="3">WA0000051536</strain>
    </source>
</reference>
<dbReference type="InterPro" id="IPR011009">
    <property type="entry name" value="Kinase-like_dom_sf"/>
</dbReference>
<accession>A0A8H7UP66</accession>
<evidence type="ECO:0000259" key="2">
    <source>
        <dbReference type="PROSITE" id="PS50011"/>
    </source>
</evidence>
<gene>
    <name evidence="3" type="ORF">INT44_003181</name>
</gene>
<feature type="region of interest" description="Disordered" evidence="1">
    <location>
        <begin position="619"/>
        <end position="653"/>
    </location>
</feature>
<dbReference type="SUPFAM" id="SSF56112">
    <property type="entry name" value="Protein kinase-like (PK-like)"/>
    <property type="match status" value="1"/>
</dbReference>
<dbReference type="Pfam" id="PF07714">
    <property type="entry name" value="PK_Tyr_Ser-Thr"/>
    <property type="match status" value="1"/>
</dbReference>
<dbReference type="Gene3D" id="3.30.200.20">
    <property type="entry name" value="Phosphorylase Kinase, domain 1"/>
    <property type="match status" value="1"/>
</dbReference>
<name>A0A8H7UP66_9FUNG</name>
<evidence type="ECO:0000256" key="1">
    <source>
        <dbReference type="SAM" id="MobiDB-lite"/>
    </source>
</evidence>
<feature type="domain" description="Protein kinase" evidence="2">
    <location>
        <begin position="9"/>
        <end position="277"/>
    </location>
</feature>
<dbReference type="PANTHER" id="PTHR12984">
    <property type="entry name" value="SCY1-RELATED S/T PROTEIN KINASE-LIKE"/>
    <property type="match status" value="1"/>
</dbReference>
<organism evidence="3 4">
    <name type="scientific">Umbelopsis vinacea</name>
    <dbReference type="NCBI Taxonomy" id="44442"/>
    <lineage>
        <taxon>Eukaryota</taxon>
        <taxon>Fungi</taxon>
        <taxon>Fungi incertae sedis</taxon>
        <taxon>Mucoromycota</taxon>
        <taxon>Mucoromycotina</taxon>
        <taxon>Umbelopsidomycetes</taxon>
        <taxon>Umbelopsidales</taxon>
        <taxon>Umbelopsidaceae</taxon>
        <taxon>Umbelopsis</taxon>
    </lineage>
</organism>
<dbReference type="InterPro" id="IPR001245">
    <property type="entry name" value="Ser-Thr/Tyr_kinase_cat_dom"/>
</dbReference>
<sequence>MAFLSGFVKSGLSLLGKDASAFPYTIGPKVEWYENQSIWSLHRGTKKEDNSEVSIFTFDVVKNRNMVQLAKHAYKKMRTLRHPDLLRFLDGVENDQAIMIVTDAVEPLSDQLKQNADKNLTLWGLYKIACAIKFINNDCGMVHGNVRISSIFTNKAGEWKLGGFELLDSMKEESPMIMTFGGVIPDANRYASPEIKKSGWTVIKDLPTSATDSFQLGCLIYETYNGHMDSTDKLMSTRGDIPSKMQNVYKLLLTTSPKARIDSERFLDEGLRPQGFFSNEFIQINLFLENITIKDQSEKDVFFRKLDNVIETFPQEFSIYKILPELINAFEFGGGGPKVLSSIIKVGSHLPDEEYMKVVIPCIIRMYATPDRGIRMALLEMLPSYVDRLTKKIVNDQIFPHVALGFTDGVPMIREQTIKGILLLVPLLSDRVINYDLLKYLAKLQMDEEPGIRTNTTICLGKIARHLNAATQKKVLVPAFARSLKDGFHHARIAGLMALNATAEYYDALDCATRIIPCISLVLLDKEKPVRTQAFKTLDVFIKRVSVFADAMPDTAIVESVSSPQVTEGGPVGPGTFARSSSASAAAAGVAGVLGEATKGFAGWAVTSIATRLASPGEMASSAPASMHSASDSNLNKYASTTAPAPDTPNPDRIADRLVLADLNGDQGDSWDNDDNDNLIGLEDDAWEPLDTTPAQAPEPVTSFVPKRSMATSAAKTIVPPKVDRAFNPGTMKLGHKTKFDVDDWGFDDDNETKSANTTHSSAGHMHTSTNRSVSPATPATVASNSSSVLSKEDRKAELDRRREERRQRMAELRDKKKTGGIGAKKV</sequence>
<feature type="region of interest" description="Disordered" evidence="1">
    <location>
        <begin position="753"/>
        <end position="827"/>
    </location>
</feature>
<dbReference type="InterPro" id="IPR016024">
    <property type="entry name" value="ARM-type_fold"/>
</dbReference>